<organism evidence="2 3">
    <name type="scientific">Cymbomonas tetramitiformis</name>
    <dbReference type="NCBI Taxonomy" id="36881"/>
    <lineage>
        <taxon>Eukaryota</taxon>
        <taxon>Viridiplantae</taxon>
        <taxon>Chlorophyta</taxon>
        <taxon>Pyramimonadophyceae</taxon>
        <taxon>Pyramimonadales</taxon>
        <taxon>Pyramimonadaceae</taxon>
        <taxon>Cymbomonas</taxon>
    </lineage>
</organism>
<evidence type="ECO:0000313" key="2">
    <source>
        <dbReference type="EMBL" id="KAK3260632.1"/>
    </source>
</evidence>
<dbReference type="AlphaFoldDB" id="A0AAE0FIV6"/>
<feature type="region of interest" description="Disordered" evidence="1">
    <location>
        <begin position="1"/>
        <end position="57"/>
    </location>
</feature>
<gene>
    <name evidence="2" type="ORF">CYMTET_30420</name>
</gene>
<feature type="region of interest" description="Disordered" evidence="1">
    <location>
        <begin position="72"/>
        <end position="109"/>
    </location>
</feature>
<dbReference type="EMBL" id="LGRX02017552">
    <property type="protein sequence ID" value="KAK3260632.1"/>
    <property type="molecule type" value="Genomic_DNA"/>
</dbReference>
<keyword evidence="3" id="KW-1185">Reference proteome</keyword>
<accession>A0AAE0FIV6</accession>
<proteinExistence type="predicted"/>
<evidence type="ECO:0000256" key="1">
    <source>
        <dbReference type="SAM" id="MobiDB-lite"/>
    </source>
</evidence>
<reference evidence="2 3" key="1">
    <citation type="journal article" date="2015" name="Genome Biol. Evol.">
        <title>Comparative Genomics of a Bacterivorous Green Alga Reveals Evolutionary Causalities and Consequences of Phago-Mixotrophic Mode of Nutrition.</title>
        <authorList>
            <person name="Burns J.A."/>
            <person name="Paasch A."/>
            <person name="Narechania A."/>
            <person name="Kim E."/>
        </authorList>
    </citation>
    <scope>NUCLEOTIDE SEQUENCE [LARGE SCALE GENOMIC DNA]</scope>
    <source>
        <strain evidence="2 3">PLY_AMNH</strain>
    </source>
</reference>
<name>A0AAE0FIV6_9CHLO</name>
<protein>
    <submittedName>
        <fullName evidence="2">Uncharacterized protein</fullName>
    </submittedName>
</protein>
<sequence length="109" mass="11415">MLAFEDHGKNRAGMQCTGPWQCTGRLNAAGESTDPTPVCPPQQPRRGSRPGPESRGAECKIRCHAKLRAEVGEDREVEAEVEAGAEAGAGAEAEAEAEVEADAQAEAEA</sequence>
<evidence type="ECO:0000313" key="3">
    <source>
        <dbReference type="Proteomes" id="UP001190700"/>
    </source>
</evidence>
<feature type="compositionally biased region" description="Acidic residues" evidence="1">
    <location>
        <begin position="93"/>
        <end position="109"/>
    </location>
</feature>
<dbReference type="Proteomes" id="UP001190700">
    <property type="component" value="Unassembled WGS sequence"/>
</dbReference>
<comment type="caution">
    <text evidence="2">The sequence shown here is derived from an EMBL/GenBank/DDBJ whole genome shotgun (WGS) entry which is preliminary data.</text>
</comment>